<protein>
    <submittedName>
        <fullName evidence="1">Uncharacterized protein</fullName>
    </submittedName>
</protein>
<dbReference type="Pfam" id="PF20414">
    <property type="entry name" value="DUF6698"/>
    <property type="match status" value="1"/>
</dbReference>
<reference evidence="1" key="1">
    <citation type="submission" date="2020-11" db="EMBL/GenBank/DDBJ databases">
        <authorList>
            <consortium name="DOE Joint Genome Institute"/>
            <person name="Ahrendt S."/>
            <person name="Riley R."/>
            <person name="Andreopoulos W."/>
            <person name="Labutti K."/>
            <person name="Pangilinan J."/>
            <person name="Ruiz-Duenas F.J."/>
            <person name="Barrasa J.M."/>
            <person name="Sanchez-Garcia M."/>
            <person name="Camarero S."/>
            <person name="Miyauchi S."/>
            <person name="Serrano A."/>
            <person name="Linde D."/>
            <person name="Babiker R."/>
            <person name="Drula E."/>
            <person name="Ayuso-Fernandez I."/>
            <person name="Pacheco R."/>
            <person name="Padilla G."/>
            <person name="Ferreira P."/>
            <person name="Barriuso J."/>
            <person name="Kellner H."/>
            <person name="Castanera R."/>
            <person name="Alfaro M."/>
            <person name="Ramirez L."/>
            <person name="Pisabarro A.G."/>
            <person name="Kuo A."/>
            <person name="Tritt A."/>
            <person name="Lipzen A."/>
            <person name="He G."/>
            <person name="Yan M."/>
            <person name="Ng V."/>
            <person name="Cullen D."/>
            <person name="Martin F."/>
            <person name="Rosso M.-N."/>
            <person name="Henrissat B."/>
            <person name="Hibbett D."/>
            <person name="Martinez A.T."/>
            <person name="Grigoriev I.V."/>
        </authorList>
    </citation>
    <scope>NUCLEOTIDE SEQUENCE</scope>
    <source>
        <strain evidence="1">MF-IS2</strain>
    </source>
</reference>
<gene>
    <name evidence="1" type="ORF">P691DRAFT_683321</name>
</gene>
<keyword evidence="2" id="KW-1185">Reference proteome</keyword>
<feature type="non-terminal residue" evidence="1">
    <location>
        <position position="1"/>
    </location>
</feature>
<dbReference type="OrthoDB" id="2662502at2759"/>
<dbReference type="Proteomes" id="UP000807342">
    <property type="component" value="Unassembled WGS sequence"/>
</dbReference>
<name>A0A9P6BXE2_9AGAR</name>
<comment type="caution">
    <text evidence="1">The sequence shown here is derived from an EMBL/GenBank/DDBJ whole genome shotgun (WGS) entry which is preliminary data.</text>
</comment>
<organism evidence="1 2">
    <name type="scientific">Macrolepiota fuliginosa MF-IS2</name>
    <dbReference type="NCBI Taxonomy" id="1400762"/>
    <lineage>
        <taxon>Eukaryota</taxon>
        <taxon>Fungi</taxon>
        <taxon>Dikarya</taxon>
        <taxon>Basidiomycota</taxon>
        <taxon>Agaricomycotina</taxon>
        <taxon>Agaricomycetes</taxon>
        <taxon>Agaricomycetidae</taxon>
        <taxon>Agaricales</taxon>
        <taxon>Agaricineae</taxon>
        <taxon>Agaricaceae</taxon>
        <taxon>Macrolepiota</taxon>
    </lineage>
</organism>
<dbReference type="InterPro" id="IPR046521">
    <property type="entry name" value="DUF6698"/>
</dbReference>
<dbReference type="AlphaFoldDB" id="A0A9P6BXE2"/>
<evidence type="ECO:0000313" key="2">
    <source>
        <dbReference type="Proteomes" id="UP000807342"/>
    </source>
</evidence>
<accession>A0A9P6BXE2</accession>
<evidence type="ECO:0000313" key="1">
    <source>
        <dbReference type="EMBL" id="KAF9441624.1"/>
    </source>
</evidence>
<proteinExistence type="predicted"/>
<dbReference type="EMBL" id="MU151836">
    <property type="protein sequence ID" value="KAF9441624.1"/>
    <property type="molecule type" value="Genomic_DNA"/>
</dbReference>
<sequence length="229" mass="25603">LQKGANSARNNDNARIKWEVAFWINSKFNPQDCLDLRSCANCGLQHDVCGELLCPIDIDWSDLLVCTSIHNGVLDVNINENFFLCCLYANNCGNPEDIERGFLCNQLLLLTFYVIFISPSVDEDHFNELPNHSPWRMRGVANTTKSTVATTLNMNGKVTGHAIAYTAVTLVFNLTDATGWADSYNGFSFYGLYNFLVDYFEDTPDPTSKAQAGALLAWWNRCSIISCVT</sequence>